<keyword evidence="4" id="KW-1185">Reference proteome</keyword>
<dbReference type="GO" id="GO:0015628">
    <property type="term" value="P:protein secretion by the type II secretion system"/>
    <property type="evidence" value="ECO:0007669"/>
    <property type="project" value="InterPro"/>
</dbReference>
<dbReference type="InterPro" id="IPR045584">
    <property type="entry name" value="Pilin-like"/>
</dbReference>
<dbReference type="InterPro" id="IPR012902">
    <property type="entry name" value="N_methyl_site"/>
</dbReference>
<evidence type="ECO:0000313" key="3">
    <source>
        <dbReference type="EMBL" id="EDM28745.1"/>
    </source>
</evidence>
<dbReference type="Pfam" id="PF07963">
    <property type="entry name" value="N_methyl"/>
    <property type="match status" value="1"/>
</dbReference>
<proteinExistence type="predicted"/>
<keyword evidence="1" id="KW-0488">Methylation</keyword>
<dbReference type="eggNOG" id="COG2165">
    <property type="taxonomic scope" value="Bacteria"/>
</dbReference>
<comment type="caution">
    <text evidence="3">The sequence shown here is derived from an EMBL/GenBank/DDBJ whole genome shotgun (WGS) entry which is preliminary data.</text>
</comment>
<dbReference type="SUPFAM" id="SSF54523">
    <property type="entry name" value="Pili subunits"/>
    <property type="match status" value="1"/>
</dbReference>
<dbReference type="PANTHER" id="PTHR30093">
    <property type="entry name" value="GENERAL SECRETION PATHWAY PROTEIN G"/>
    <property type="match status" value="1"/>
</dbReference>
<dbReference type="Gene3D" id="3.30.700.10">
    <property type="entry name" value="Glycoprotein, Type 4 Pilin"/>
    <property type="match status" value="1"/>
</dbReference>
<dbReference type="Proteomes" id="UP000004947">
    <property type="component" value="Unassembled WGS sequence"/>
</dbReference>
<name>A6DI91_9BACT</name>
<keyword evidence="2" id="KW-0472">Membrane</keyword>
<organism evidence="3 4">
    <name type="scientific">Lentisphaera araneosa HTCC2155</name>
    <dbReference type="NCBI Taxonomy" id="313628"/>
    <lineage>
        <taxon>Bacteria</taxon>
        <taxon>Pseudomonadati</taxon>
        <taxon>Lentisphaerota</taxon>
        <taxon>Lentisphaeria</taxon>
        <taxon>Lentisphaerales</taxon>
        <taxon>Lentisphaeraceae</taxon>
        <taxon>Lentisphaera</taxon>
    </lineage>
</organism>
<dbReference type="RefSeq" id="WP_007277622.1">
    <property type="nucleotide sequence ID" value="NZ_ABCK01000004.1"/>
</dbReference>
<keyword evidence="2" id="KW-1133">Transmembrane helix</keyword>
<feature type="transmembrane region" description="Helical" evidence="2">
    <location>
        <begin position="6"/>
        <end position="29"/>
    </location>
</feature>
<dbReference type="AlphaFoldDB" id="A6DI91"/>
<dbReference type="InterPro" id="IPR000983">
    <property type="entry name" value="Bac_GSPG_pilin"/>
</dbReference>
<evidence type="ECO:0000313" key="4">
    <source>
        <dbReference type="Proteomes" id="UP000004947"/>
    </source>
</evidence>
<sequence>MKNKTFTLIEVLVVVAIIGILASLLMPSLKKSRESARRAICLSNLKQHHLAIQLYTEDNDQYLPSNFSDPNNVFLKQIAVYMGTSRKGYECPSVYEGKFGIDSVETVTLADGRELTALKTYYENSFRYGDNPISSGNAGRIAVGLFKYNYHNKITAVDSSTIAMHDYVRNWSPTQSTAEGIAGASDGRGVSMGNHLNEGANSLHIDGSASFIKTNTWMFHDEYKVTNTTSQWYENVGNFGVFNAHIQPPGTRFYWNPNY</sequence>
<reference evidence="3 4" key="1">
    <citation type="journal article" date="2010" name="J. Bacteriol.">
        <title>Genome sequence of Lentisphaera araneosa HTCC2155T, the type species of the order Lentisphaerales in the phylum Lentisphaerae.</title>
        <authorList>
            <person name="Thrash J.C."/>
            <person name="Cho J.C."/>
            <person name="Vergin K.L."/>
            <person name="Morris R.M."/>
            <person name="Giovannoni S.J."/>
        </authorList>
    </citation>
    <scope>NUCLEOTIDE SEQUENCE [LARGE SCALE GENOMIC DNA]</scope>
    <source>
        <strain evidence="3 4">HTCC2155</strain>
    </source>
</reference>
<dbReference type="STRING" id="313628.LNTAR_09249"/>
<dbReference type="NCBIfam" id="TIGR02532">
    <property type="entry name" value="IV_pilin_GFxxxE"/>
    <property type="match status" value="1"/>
</dbReference>
<dbReference type="GO" id="GO:0015627">
    <property type="term" value="C:type II protein secretion system complex"/>
    <property type="evidence" value="ECO:0007669"/>
    <property type="project" value="InterPro"/>
</dbReference>
<keyword evidence="2" id="KW-0812">Transmembrane</keyword>
<protein>
    <submittedName>
        <fullName evidence="3">Uncharacterized protein</fullName>
    </submittedName>
</protein>
<gene>
    <name evidence="3" type="ORF">LNTAR_09249</name>
</gene>
<evidence type="ECO:0000256" key="1">
    <source>
        <dbReference type="ARBA" id="ARBA00022481"/>
    </source>
</evidence>
<evidence type="ECO:0000256" key="2">
    <source>
        <dbReference type="SAM" id="Phobius"/>
    </source>
</evidence>
<dbReference type="PRINTS" id="PR00813">
    <property type="entry name" value="BCTERIALGSPG"/>
</dbReference>
<dbReference type="OrthoDB" id="255848at2"/>
<dbReference type="EMBL" id="ABCK01000004">
    <property type="protein sequence ID" value="EDM28745.1"/>
    <property type="molecule type" value="Genomic_DNA"/>
</dbReference>
<accession>A6DI91</accession>